<feature type="transmembrane region" description="Helical" evidence="8">
    <location>
        <begin position="176"/>
        <end position="199"/>
    </location>
</feature>
<evidence type="ECO:0000256" key="1">
    <source>
        <dbReference type="ARBA" id="ARBA00004651"/>
    </source>
</evidence>
<gene>
    <name evidence="10" type="ORF">Daura_23535</name>
</gene>
<feature type="transmembrane region" description="Helical" evidence="8">
    <location>
        <begin position="116"/>
        <end position="137"/>
    </location>
</feature>
<feature type="transmembrane region" description="Helical" evidence="8">
    <location>
        <begin position="149"/>
        <end position="170"/>
    </location>
</feature>
<feature type="transmembrane region" description="Helical" evidence="8">
    <location>
        <begin position="211"/>
        <end position="233"/>
    </location>
</feature>
<organism evidence="10 11">
    <name type="scientific">Dactylosporangium aurantiacum</name>
    <dbReference type="NCBI Taxonomy" id="35754"/>
    <lineage>
        <taxon>Bacteria</taxon>
        <taxon>Bacillati</taxon>
        <taxon>Actinomycetota</taxon>
        <taxon>Actinomycetes</taxon>
        <taxon>Micromonosporales</taxon>
        <taxon>Micromonosporaceae</taxon>
        <taxon>Dactylosporangium</taxon>
    </lineage>
</organism>
<dbReference type="PROSITE" id="PS50850">
    <property type="entry name" value="MFS"/>
    <property type="match status" value="1"/>
</dbReference>
<feature type="transmembrane region" description="Helical" evidence="8">
    <location>
        <begin position="280"/>
        <end position="301"/>
    </location>
</feature>
<dbReference type="PRINTS" id="PR01036">
    <property type="entry name" value="TCRTETB"/>
</dbReference>
<dbReference type="GO" id="GO:0022857">
    <property type="term" value="F:transmembrane transporter activity"/>
    <property type="evidence" value="ECO:0007669"/>
    <property type="project" value="InterPro"/>
</dbReference>
<evidence type="ECO:0000313" key="11">
    <source>
        <dbReference type="Proteomes" id="UP001058003"/>
    </source>
</evidence>
<dbReference type="InterPro" id="IPR020846">
    <property type="entry name" value="MFS_dom"/>
</dbReference>
<comment type="similarity">
    <text evidence="2">Belongs to the major facilitator superfamily. TCR/Tet family.</text>
</comment>
<keyword evidence="7 8" id="KW-0472">Membrane</keyword>
<evidence type="ECO:0000256" key="3">
    <source>
        <dbReference type="ARBA" id="ARBA00022448"/>
    </source>
</evidence>
<dbReference type="Proteomes" id="UP001058003">
    <property type="component" value="Chromosome"/>
</dbReference>
<evidence type="ECO:0000313" key="10">
    <source>
        <dbReference type="EMBL" id="UWZ58876.1"/>
    </source>
</evidence>
<dbReference type="EMBL" id="CP073767">
    <property type="protein sequence ID" value="UWZ58876.1"/>
    <property type="molecule type" value="Genomic_DNA"/>
</dbReference>
<evidence type="ECO:0000259" key="9">
    <source>
        <dbReference type="PROSITE" id="PS50850"/>
    </source>
</evidence>
<feature type="transmembrane region" description="Helical" evidence="8">
    <location>
        <begin position="61"/>
        <end position="79"/>
    </location>
</feature>
<feature type="transmembrane region" description="Helical" evidence="8">
    <location>
        <begin position="373"/>
        <end position="396"/>
    </location>
</feature>
<dbReference type="CDD" id="cd17502">
    <property type="entry name" value="MFS_Azr1_MDR_like"/>
    <property type="match status" value="1"/>
</dbReference>
<evidence type="ECO:0000256" key="8">
    <source>
        <dbReference type="SAM" id="Phobius"/>
    </source>
</evidence>
<dbReference type="KEGG" id="daur:Daura_23535"/>
<keyword evidence="3" id="KW-0813">Transport</keyword>
<feature type="transmembrane region" description="Helical" evidence="8">
    <location>
        <begin position="477"/>
        <end position="499"/>
    </location>
</feature>
<dbReference type="InterPro" id="IPR011701">
    <property type="entry name" value="MFS"/>
</dbReference>
<feature type="transmembrane region" description="Helical" evidence="8">
    <location>
        <begin position="346"/>
        <end position="367"/>
    </location>
</feature>
<evidence type="ECO:0000256" key="5">
    <source>
        <dbReference type="ARBA" id="ARBA00022692"/>
    </source>
</evidence>
<dbReference type="NCBIfam" id="TIGR00711">
    <property type="entry name" value="efflux_EmrB"/>
    <property type="match status" value="1"/>
</dbReference>
<evidence type="ECO:0000256" key="2">
    <source>
        <dbReference type="ARBA" id="ARBA00007520"/>
    </source>
</evidence>
<dbReference type="AlphaFoldDB" id="A0A9Q9INR2"/>
<dbReference type="Gene3D" id="1.20.1250.20">
    <property type="entry name" value="MFS general substrate transporter like domains"/>
    <property type="match status" value="1"/>
</dbReference>
<keyword evidence="5 8" id="KW-0812">Transmembrane</keyword>
<reference evidence="10" key="1">
    <citation type="submission" date="2021-04" db="EMBL/GenBank/DDBJ databases">
        <title>Dactylosporangium aurantiacum NRRL B-8018 full assembly.</title>
        <authorList>
            <person name="Hartkoorn R.C."/>
            <person name="Beaudoing E."/>
            <person name="Hot D."/>
        </authorList>
    </citation>
    <scope>NUCLEOTIDE SEQUENCE</scope>
    <source>
        <strain evidence="10">NRRL B-8018</strain>
    </source>
</reference>
<proteinExistence type="inferred from homology"/>
<sequence>MSSSMPGAEVSAGRSGPADPRRVRLVFAALTLTILLASLDQTILSTALPTVVGDLGSVDRMSWVVTAYVLAATIVMPLYGRFGDVLGRKPLFLAAICLFVAGSVIGGAAGSVQALIAGRFVQGLGGGGLIIVAQAIVADLVPARDRGRYTGVLGGVFAISSVAGPLLGGYFTDVAGWRWCFWINVPVGLVALLVAAVVLRLPAVPGRRPRLDAAGIMSSAAAVSCVVLVGVWGGTRYAWASPQILGLAAAAVVAGAWFVVAERRAAEPVIPMWLLRDRTFAVSTAVGLLVSVGMFAGVGYLPTFLQMVRHRDATSAGLSMIPLMAAILVTSVLSGQFISATGRYRALPVAGALVCVAGCLLLSRLGPTSSSPLIGGSLIVLGVGLGLILQVLVLVVQNAVPHDAVGTATAAHNFFREIGATLGTAVVGSAFTARLTESLTHGSSAAAGIRADSLTPALVAGLPDPVRSAVADAYAHALTPVLGWLAAVFVLAAALSLLLPHRPLSTTLPMPGALADKAPGQAPRP</sequence>
<dbReference type="PANTHER" id="PTHR23501:SF197">
    <property type="entry name" value="COMD"/>
    <property type="match status" value="1"/>
</dbReference>
<dbReference type="FunFam" id="1.20.1720.10:FF:000004">
    <property type="entry name" value="EmrB/QacA family drug resistance transporter"/>
    <property type="match status" value="1"/>
</dbReference>
<feature type="transmembrane region" description="Helical" evidence="8">
    <location>
        <begin position="313"/>
        <end position="334"/>
    </location>
</feature>
<feature type="domain" description="Major facilitator superfamily (MFS) profile" evidence="9">
    <location>
        <begin position="26"/>
        <end position="504"/>
    </location>
</feature>
<accession>A0A9Q9INR2</accession>
<comment type="subcellular location">
    <subcellularLocation>
        <location evidence="1">Cell membrane</location>
        <topology evidence="1">Multi-pass membrane protein</topology>
    </subcellularLocation>
</comment>
<dbReference type="Gene3D" id="1.20.1720.10">
    <property type="entry name" value="Multidrug resistance protein D"/>
    <property type="match status" value="1"/>
</dbReference>
<dbReference type="Pfam" id="PF07690">
    <property type="entry name" value="MFS_1"/>
    <property type="match status" value="1"/>
</dbReference>
<dbReference type="PANTHER" id="PTHR23501">
    <property type="entry name" value="MAJOR FACILITATOR SUPERFAMILY"/>
    <property type="match status" value="1"/>
</dbReference>
<keyword evidence="11" id="KW-1185">Reference proteome</keyword>
<feature type="transmembrane region" description="Helical" evidence="8">
    <location>
        <begin position="91"/>
        <end position="110"/>
    </location>
</feature>
<protein>
    <submittedName>
        <fullName evidence="10">MFS transporter</fullName>
    </submittedName>
</protein>
<dbReference type="InterPro" id="IPR036259">
    <property type="entry name" value="MFS_trans_sf"/>
</dbReference>
<feature type="transmembrane region" description="Helical" evidence="8">
    <location>
        <begin position="239"/>
        <end position="260"/>
    </location>
</feature>
<keyword evidence="6 8" id="KW-1133">Transmembrane helix</keyword>
<evidence type="ECO:0000256" key="6">
    <source>
        <dbReference type="ARBA" id="ARBA00022989"/>
    </source>
</evidence>
<evidence type="ECO:0000256" key="7">
    <source>
        <dbReference type="ARBA" id="ARBA00023136"/>
    </source>
</evidence>
<keyword evidence="4" id="KW-1003">Cell membrane</keyword>
<dbReference type="InterPro" id="IPR004638">
    <property type="entry name" value="EmrB-like"/>
</dbReference>
<dbReference type="GO" id="GO:0005886">
    <property type="term" value="C:plasma membrane"/>
    <property type="evidence" value="ECO:0007669"/>
    <property type="project" value="UniProtKB-SubCell"/>
</dbReference>
<dbReference type="SUPFAM" id="SSF103473">
    <property type="entry name" value="MFS general substrate transporter"/>
    <property type="match status" value="1"/>
</dbReference>
<name>A0A9Q9INR2_9ACTN</name>
<dbReference type="RefSeq" id="WP_211273670.1">
    <property type="nucleotide sequence ID" value="NZ_CP073767.1"/>
</dbReference>
<evidence type="ECO:0000256" key="4">
    <source>
        <dbReference type="ARBA" id="ARBA00022475"/>
    </source>
</evidence>